<evidence type="ECO:0000313" key="2">
    <source>
        <dbReference type="Proteomes" id="UP000410492"/>
    </source>
</evidence>
<dbReference type="EMBL" id="CAACVG010010042">
    <property type="protein sequence ID" value="VEN54792.1"/>
    <property type="molecule type" value="Genomic_DNA"/>
</dbReference>
<accession>A0A653D3P0</accession>
<feature type="non-terminal residue" evidence="1">
    <location>
        <position position="1"/>
    </location>
</feature>
<dbReference type="Proteomes" id="UP000410492">
    <property type="component" value="Unassembled WGS sequence"/>
</dbReference>
<reference evidence="1 2" key="1">
    <citation type="submission" date="2019-01" db="EMBL/GenBank/DDBJ databases">
        <authorList>
            <person name="Sayadi A."/>
        </authorList>
    </citation>
    <scope>NUCLEOTIDE SEQUENCE [LARGE SCALE GENOMIC DNA]</scope>
</reference>
<proteinExistence type="predicted"/>
<protein>
    <submittedName>
        <fullName evidence="1">Uncharacterized protein</fullName>
    </submittedName>
</protein>
<name>A0A653D3P0_CALMS</name>
<keyword evidence="2" id="KW-1185">Reference proteome</keyword>
<dbReference type="AlphaFoldDB" id="A0A653D3P0"/>
<gene>
    <name evidence="1" type="ORF">CALMAC_LOCUS14180</name>
</gene>
<evidence type="ECO:0000313" key="1">
    <source>
        <dbReference type="EMBL" id="VEN54792.1"/>
    </source>
</evidence>
<organism evidence="1 2">
    <name type="scientific">Callosobruchus maculatus</name>
    <name type="common">Southern cowpea weevil</name>
    <name type="synonym">Pulse bruchid</name>
    <dbReference type="NCBI Taxonomy" id="64391"/>
    <lineage>
        <taxon>Eukaryota</taxon>
        <taxon>Metazoa</taxon>
        <taxon>Ecdysozoa</taxon>
        <taxon>Arthropoda</taxon>
        <taxon>Hexapoda</taxon>
        <taxon>Insecta</taxon>
        <taxon>Pterygota</taxon>
        <taxon>Neoptera</taxon>
        <taxon>Endopterygota</taxon>
        <taxon>Coleoptera</taxon>
        <taxon>Polyphaga</taxon>
        <taxon>Cucujiformia</taxon>
        <taxon>Chrysomeloidea</taxon>
        <taxon>Chrysomelidae</taxon>
        <taxon>Bruchinae</taxon>
        <taxon>Bruchini</taxon>
        <taxon>Callosobruchus</taxon>
    </lineage>
</organism>
<sequence>ESHPSRHSRPCDTRHAGTCRGGCGFQSIENGARATRHQEARLTDSYTCPVSANI</sequence>